<dbReference type="OrthoDB" id="21828at2"/>
<dbReference type="AlphaFoldDB" id="A0A2S6ICV6"/>
<evidence type="ECO:0000313" key="2">
    <source>
        <dbReference type="Proteomes" id="UP000239485"/>
    </source>
</evidence>
<dbReference type="Proteomes" id="UP000239485">
    <property type="component" value="Unassembled WGS sequence"/>
</dbReference>
<keyword evidence="2" id="KW-1185">Reference proteome</keyword>
<proteinExistence type="predicted"/>
<gene>
    <name evidence="1" type="ORF">CLV92_11715</name>
</gene>
<dbReference type="EMBL" id="PTJD01000017">
    <property type="protein sequence ID" value="PPK92052.1"/>
    <property type="molecule type" value="Genomic_DNA"/>
</dbReference>
<evidence type="ECO:0000313" key="1">
    <source>
        <dbReference type="EMBL" id="PPK92052.1"/>
    </source>
</evidence>
<accession>A0A2S6ICV6</accession>
<comment type="caution">
    <text evidence="1">The sequence shown here is derived from an EMBL/GenBank/DDBJ whole genome shotgun (WGS) entry which is preliminary data.</text>
</comment>
<protein>
    <submittedName>
        <fullName evidence="1">Uncharacterized protein</fullName>
    </submittedName>
</protein>
<sequence>MVLIPATALAVLLACAATLVRPRWDVAVLTGLLAAIWSRVNGPVEGRVLHEFTPGRGFTEADIVSVVALAIAVTGLLRCTTSALRRSDPRGVHQGP</sequence>
<reference evidence="1 2" key="1">
    <citation type="submission" date="2018-02" db="EMBL/GenBank/DDBJ databases">
        <title>Genomic Encyclopedia of Archaeal and Bacterial Type Strains, Phase II (KMG-II): from individual species to whole genera.</title>
        <authorList>
            <person name="Goeker M."/>
        </authorList>
    </citation>
    <scope>NUCLEOTIDE SEQUENCE [LARGE SCALE GENOMIC DNA]</scope>
    <source>
        <strain evidence="1 2">DSM 22857</strain>
    </source>
</reference>
<name>A0A2S6ICV6_9ACTN</name>
<dbReference type="RefSeq" id="WP_104435228.1">
    <property type="nucleotide sequence ID" value="NZ_PTJD01000017.1"/>
</dbReference>
<organism evidence="1 2">
    <name type="scientific">Kineococcus xinjiangensis</name>
    <dbReference type="NCBI Taxonomy" id="512762"/>
    <lineage>
        <taxon>Bacteria</taxon>
        <taxon>Bacillati</taxon>
        <taxon>Actinomycetota</taxon>
        <taxon>Actinomycetes</taxon>
        <taxon>Kineosporiales</taxon>
        <taxon>Kineosporiaceae</taxon>
        <taxon>Kineococcus</taxon>
    </lineage>
</organism>